<evidence type="ECO:0000313" key="1">
    <source>
        <dbReference type="EMBL" id="KAI0029112.1"/>
    </source>
</evidence>
<proteinExistence type="predicted"/>
<reference evidence="1" key="2">
    <citation type="journal article" date="2022" name="New Phytol.">
        <title>Evolutionary transition to the ectomycorrhizal habit in the genomes of a hyperdiverse lineage of mushroom-forming fungi.</title>
        <authorList>
            <person name="Looney B."/>
            <person name="Miyauchi S."/>
            <person name="Morin E."/>
            <person name="Drula E."/>
            <person name="Courty P.E."/>
            <person name="Kohler A."/>
            <person name="Kuo A."/>
            <person name="LaButti K."/>
            <person name="Pangilinan J."/>
            <person name="Lipzen A."/>
            <person name="Riley R."/>
            <person name="Andreopoulos W."/>
            <person name="He G."/>
            <person name="Johnson J."/>
            <person name="Nolan M."/>
            <person name="Tritt A."/>
            <person name="Barry K.W."/>
            <person name="Grigoriev I.V."/>
            <person name="Nagy L.G."/>
            <person name="Hibbett D."/>
            <person name="Henrissat B."/>
            <person name="Matheny P.B."/>
            <person name="Labbe J."/>
            <person name="Martin F.M."/>
        </authorList>
    </citation>
    <scope>NUCLEOTIDE SEQUENCE</scope>
    <source>
        <strain evidence="1">EC-137</strain>
    </source>
</reference>
<reference evidence="1" key="1">
    <citation type="submission" date="2021-02" db="EMBL/GenBank/DDBJ databases">
        <authorList>
            <consortium name="DOE Joint Genome Institute"/>
            <person name="Ahrendt S."/>
            <person name="Looney B.P."/>
            <person name="Miyauchi S."/>
            <person name="Morin E."/>
            <person name="Drula E."/>
            <person name="Courty P.E."/>
            <person name="Chicoki N."/>
            <person name="Fauchery L."/>
            <person name="Kohler A."/>
            <person name="Kuo A."/>
            <person name="Labutti K."/>
            <person name="Pangilinan J."/>
            <person name="Lipzen A."/>
            <person name="Riley R."/>
            <person name="Andreopoulos W."/>
            <person name="He G."/>
            <person name="Johnson J."/>
            <person name="Barry K.W."/>
            <person name="Grigoriev I.V."/>
            <person name="Nagy L."/>
            <person name="Hibbett D."/>
            <person name="Henrissat B."/>
            <person name="Matheny P.B."/>
            <person name="Labbe J."/>
            <person name="Martin F."/>
        </authorList>
    </citation>
    <scope>NUCLEOTIDE SEQUENCE</scope>
    <source>
        <strain evidence="1">EC-137</strain>
    </source>
</reference>
<evidence type="ECO:0000313" key="2">
    <source>
        <dbReference type="Proteomes" id="UP000814128"/>
    </source>
</evidence>
<dbReference type="EMBL" id="MU273698">
    <property type="protein sequence ID" value="KAI0029112.1"/>
    <property type="molecule type" value="Genomic_DNA"/>
</dbReference>
<protein>
    <submittedName>
        <fullName evidence="1">Uncharacterized protein</fullName>
    </submittedName>
</protein>
<dbReference type="Proteomes" id="UP000814128">
    <property type="component" value="Unassembled WGS sequence"/>
</dbReference>
<accession>A0ACB8QBJ2</accession>
<keyword evidence="2" id="KW-1185">Reference proteome</keyword>
<gene>
    <name evidence="1" type="ORF">K488DRAFT_57136</name>
</gene>
<comment type="caution">
    <text evidence="1">The sequence shown here is derived from an EMBL/GenBank/DDBJ whole genome shotgun (WGS) entry which is preliminary data.</text>
</comment>
<organism evidence="1 2">
    <name type="scientific">Vararia minispora EC-137</name>
    <dbReference type="NCBI Taxonomy" id="1314806"/>
    <lineage>
        <taxon>Eukaryota</taxon>
        <taxon>Fungi</taxon>
        <taxon>Dikarya</taxon>
        <taxon>Basidiomycota</taxon>
        <taxon>Agaricomycotina</taxon>
        <taxon>Agaricomycetes</taxon>
        <taxon>Russulales</taxon>
        <taxon>Lachnocladiaceae</taxon>
        <taxon>Vararia</taxon>
    </lineage>
</organism>
<name>A0ACB8QBJ2_9AGAM</name>
<sequence length="361" mass="41510">MASPADAPVPGIFLLQYPLKFCAIVTGLTWILSVATGNVSQVDRLWTFLPTLYTAYFALLPLWPRREAGWLWWGPTLHPAAQGPTVDEFSSRALLMLSLTVLWMLRLSYNTWRRGLFNLHDEDYRWAVLRKKVHWVVFQLINLTFIAGIQNVLLLLIALPTLRAVRLGPTPLHTSDYALAVTALALLAWEFTADNQQFAFHAWKAGTYAPQEHWPGARLAWTETDRRRGFITRGLWAWSRHPNFFAEQSFWVRLFPMANSRIAADPDLHQCVLTLMPSAQTFARLLPAVSLCLLFAASTRFTESISASKYPEAYKAYQRRVSKFVPWLTPVWGAWLRLRGREERERVETLVWGQEVRAKVE</sequence>